<keyword evidence="2 4" id="KW-0012">Acyltransferase</keyword>
<dbReference type="EC" id="2.3.1.1" evidence="4"/>
<organism evidence="4">
    <name type="scientific">bioreactor metagenome</name>
    <dbReference type="NCBI Taxonomy" id="1076179"/>
    <lineage>
        <taxon>unclassified sequences</taxon>
        <taxon>metagenomes</taxon>
        <taxon>ecological metagenomes</taxon>
    </lineage>
</organism>
<evidence type="ECO:0000256" key="1">
    <source>
        <dbReference type="ARBA" id="ARBA00022679"/>
    </source>
</evidence>
<dbReference type="InterPro" id="IPR000182">
    <property type="entry name" value="GNAT_dom"/>
</dbReference>
<dbReference type="CDD" id="cd04301">
    <property type="entry name" value="NAT_SF"/>
    <property type="match status" value="1"/>
</dbReference>
<comment type="caution">
    <text evidence="4">The sequence shown here is derived from an EMBL/GenBank/DDBJ whole genome shotgun (WGS) entry which is preliminary data.</text>
</comment>
<keyword evidence="1 4" id="KW-0808">Transferase</keyword>
<gene>
    <name evidence="4" type="primary">argA_10</name>
    <name evidence="4" type="ORF">SDC9_149286</name>
</gene>
<dbReference type="PANTHER" id="PTHR43626">
    <property type="entry name" value="ACYL-COA N-ACYLTRANSFERASE"/>
    <property type="match status" value="1"/>
</dbReference>
<dbReference type="PANTHER" id="PTHR43626:SF4">
    <property type="entry name" value="GCN5-RELATED N-ACETYLTRANSFERASE 2, CHLOROPLASTIC"/>
    <property type="match status" value="1"/>
</dbReference>
<dbReference type="Pfam" id="PF00583">
    <property type="entry name" value="Acetyltransf_1"/>
    <property type="match status" value="1"/>
</dbReference>
<dbReference type="GO" id="GO:0008080">
    <property type="term" value="F:N-acetyltransferase activity"/>
    <property type="evidence" value="ECO:0007669"/>
    <property type="project" value="InterPro"/>
</dbReference>
<evidence type="ECO:0000313" key="4">
    <source>
        <dbReference type="EMBL" id="MPN02073.1"/>
    </source>
</evidence>
<evidence type="ECO:0000256" key="2">
    <source>
        <dbReference type="ARBA" id="ARBA00023315"/>
    </source>
</evidence>
<reference evidence="4" key="1">
    <citation type="submission" date="2019-08" db="EMBL/GenBank/DDBJ databases">
        <authorList>
            <person name="Kucharzyk K."/>
            <person name="Murdoch R.W."/>
            <person name="Higgins S."/>
            <person name="Loffler F."/>
        </authorList>
    </citation>
    <scope>NUCLEOTIDE SEQUENCE</scope>
</reference>
<dbReference type="InterPro" id="IPR045039">
    <property type="entry name" value="NSI-like"/>
</dbReference>
<proteinExistence type="predicted"/>
<name>A0A645ENE9_9ZZZZ</name>
<dbReference type="EMBL" id="VSSQ01048035">
    <property type="protein sequence ID" value="MPN02073.1"/>
    <property type="molecule type" value="Genomic_DNA"/>
</dbReference>
<dbReference type="AlphaFoldDB" id="A0A645ENE9"/>
<feature type="domain" description="N-acetyltransferase" evidence="3">
    <location>
        <begin position="2"/>
        <end position="152"/>
    </location>
</feature>
<dbReference type="GO" id="GO:0005737">
    <property type="term" value="C:cytoplasm"/>
    <property type="evidence" value="ECO:0007669"/>
    <property type="project" value="TreeGrafter"/>
</dbReference>
<sequence length="161" mass="18686">MIVYRKATFDDAEHIHKLCNYYASIGLMLPRSRNSIYENLRDYIVAVEDDKVLGCGALHFVWDRLAEIRSLAIDADHKKKGIGKNIVELLEKEGIERGVKMFFTLTYQPGFFIKCGYTETAKESLPQKVWKECVHCPQYPYCNEIAFIKKTPDYVPHDNFV</sequence>
<dbReference type="NCBIfam" id="NF005840">
    <property type="entry name" value="PRK07757.1"/>
    <property type="match status" value="1"/>
</dbReference>
<dbReference type="Gene3D" id="3.40.630.30">
    <property type="match status" value="1"/>
</dbReference>
<protein>
    <submittedName>
        <fullName evidence="4">Amino-acid acetyltransferase</fullName>
        <ecNumber evidence="4">2.3.1.1</ecNumber>
    </submittedName>
</protein>
<accession>A0A645ENE9</accession>
<dbReference type="SUPFAM" id="SSF55729">
    <property type="entry name" value="Acyl-CoA N-acyltransferases (Nat)"/>
    <property type="match status" value="1"/>
</dbReference>
<dbReference type="InterPro" id="IPR016181">
    <property type="entry name" value="Acyl_CoA_acyltransferase"/>
</dbReference>
<evidence type="ECO:0000259" key="3">
    <source>
        <dbReference type="PROSITE" id="PS51186"/>
    </source>
</evidence>
<dbReference type="PROSITE" id="PS51186">
    <property type="entry name" value="GNAT"/>
    <property type="match status" value="1"/>
</dbReference>